<name>A0A218WSQ2_PUNGR</name>
<evidence type="ECO:0000313" key="1">
    <source>
        <dbReference type="EMBL" id="OWM75529.1"/>
    </source>
</evidence>
<dbReference type="EMBL" id="MTKT01003240">
    <property type="protein sequence ID" value="OWM75529.1"/>
    <property type="molecule type" value="Genomic_DNA"/>
</dbReference>
<organism evidence="1 2">
    <name type="scientific">Punica granatum</name>
    <name type="common">Pomegranate</name>
    <dbReference type="NCBI Taxonomy" id="22663"/>
    <lineage>
        <taxon>Eukaryota</taxon>
        <taxon>Viridiplantae</taxon>
        <taxon>Streptophyta</taxon>
        <taxon>Embryophyta</taxon>
        <taxon>Tracheophyta</taxon>
        <taxon>Spermatophyta</taxon>
        <taxon>Magnoliopsida</taxon>
        <taxon>eudicotyledons</taxon>
        <taxon>Gunneridae</taxon>
        <taxon>Pentapetalae</taxon>
        <taxon>rosids</taxon>
        <taxon>malvids</taxon>
        <taxon>Myrtales</taxon>
        <taxon>Lythraceae</taxon>
        <taxon>Punica</taxon>
    </lineage>
</organism>
<evidence type="ECO:0000313" key="2">
    <source>
        <dbReference type="Proteomes" id="UP000197138"/>
    </source>
</evidence>
<accession>A0A218WSQ2</accession>
<comment type="caution">
    <text evidence="1">The sequence shown here is derived from an EMBL/GenBank/DDBJ whole genome shotgun (WGS) entry which is preliminary data.</text>
</comment>
<dbReference type="Proteomes" id="UP000197138">
    <property type="component" value="Unassembled WGS sequence"/>
</dbReference>
<gene>
    <name evidence="1" type="ORF">CDL15_Pgr021693</name>
</gene>
<sequence>MLRNGDMDLVFRHMDSSLILGSLSLLSSLSTGLDFFGSSSSSASKSDKGTSTYGRSRFSSLVSILWIFQLPHITVDLA</sequence>
<dbReference type="AlphaFoldDB" id="A0A218WSQ2"/>
<reference evidence="2" key="1">
    <citation type="journal article" date="2017" name="Plant J.">
        <title>The pomegranate (Punica granatum L.) genome and the genomics of punicalagin biosynthesis.</title>
        <authorList>
            <person name="Qin G."/>
            <person name="Xu C."/>
            <person name="Ming R."/>
            <person name="Tang H."/>
            <person name="Guyot R."/>
            <person name="Kramer E.M."/>
            <person name="Hu Y."/>
            <person name="Yi X."/>
            <person name="Qi Y."/>
            <person name="Xu X."/>
            <person name="Gao Z."/>
            <person name="Pan H."/>
            <person name="Jian J."/>
            <person name="Tian Y."/>
            <person name="Yue Z."/>
            <person name="Xu Y."/>
        </authorList>
    </citation>
    <scope>NUCLEOTIDE SEQUENCE [LARGE SCALE GENOMIC DNA]</scope>
    <source>
        <strain evidence="2">cv. Dabenzi</strain>
    </source>
</reference>
<protein>
    <submittedName>
        <fullName evidence="1">Uncharacterized protein</fullName>
    </submittedName>
</protein>
<proteinExistence type="predicted"/>